<evidence type="ECO:0000313" key="3">
    <source>
        <dbReference type="Proteomes" id="UP000006718"/>
    </source>
</evidence>
<dbReference type="InParanoid" id="A0A5F7ZGB6"/>
<evidence type="ECO:0000256" key="1">
    <source>
        <dbReference type="SAM" id="MobiDB-lite"/>
    </source>
</evidence>
<dbReference type="Proteomes" id="UP000006718">
    <property type="component" value="Chromosome 3"/>
</dbReference>
<reference evidence="2" key="2">
    <citation type="submission" date="2019-01" db="EMBL/GenBank/DDBJ databases">
        <authorList>
            <person name="Graves T."/>
            <person name="Eichler E.E."/>
            <person name="Wilson R.K."/>
        </authorList>
    </citation>
    <scope>NUCLEOTIDE SEQUENCE [LARGE SCALE GENOMIC DNA]</scope>
    <source>
        <strain evidence="2">17573</strain>
    </source>
</reference>
<reference evidence="3" key="1">
    <citation type="journal article" date="2007" name="Science">
        <title>Evolutionary and biomedical insights from the rhesus macaque genome.</title>
        <authorList>
            <person name="Gibbs R.A."/>
            <person name="Rogers J."/>
            <person name="Katze M.G."/>
            <person name="Bumgarner R."/>
            <person name="Weinstock G.M."/>
            <person name="Mardis E.R."/>
            <person name="Remington K.A."/>
            <person name="Strausberg R.L."/>
            <person name="Venter J.C."/>
            <person name="Wilson R.K."/>
            <person name="Batzer M.A."/>
            <person name="Bustamante C.D."/>
            <person name="Eichler E.E."/>
            <person name="Hahn M.W."/>
            <person name="Hardison R.C."/>
            <person name="Makova K.D."/>
            <person name="Miller W."/>
            <person name="Milosavljevic A."/>
            <person name="Palermo R.E."/>
            <person name="Siepel A."/>
            <person name="Sikela J.M."/>
            <person name="Attaway T."/>
            <person name="Bell S."/>
            <person name="Bernard K.E."/>
            <person name="Buhay C.J."/>
            <person name="Chandrabose M.N."/>
            <person name="Dao M."/>
            <person name="Davis C."/>
            <person name="Delehaunty K.D."/>
            <person name="Ding Y."/>
            <person name="Dinh H.H."/>
            <person name="Dugan-Rocha S."/>
            <person name="Fulton L.A."/>
            <person name="Gabisi R.A."/>
            <person name="Garner T.T."/>
            <person name="Godfrey J."/>
            <person name="Hawes A.C."/>
            <person name="Hernandez J."/>
            <person name="Hines S."/>
            <person name="Holder M."/>
            <person name="Hume J."/>
            <person name="Jhangiani S.N."/>
            <person name="Joshi V."/>
            <person name="Khan Z.M."/>
            <person name="Kirkness E.F."/>
            <person name="Cree A."/>
            <person name="Fowler R.G."/>
            <person name="Lee S."/>
            <person name="Lewis L.R."/>
            <person name="Li Z."/>
            <person name="Liu Y.-S."/>
            <person name="Moore S.M."/>
            <person name="Muzny D."/>
            <person name="Nazareth L.V."/>
            <person name="Ngo D.N."/>
            <person name="Okwuonu G.O."/>
            <person name="Pai G."/>
            <person name="Parker D."/>
            <person name="Paul H.A."/>
            <person name="Pfannkoch C."/>
            <person name="Pohl C.S."/>
            <person name="Rogers Y.-H.C."/>
            <person name="Ruiz S.J."/>
            <person name="Sabo A."/>
            <person name="Santibanez J."/>
            <person name="Schneider B.W."/>
            <person name="Smith S.M."/>
            <person name="Sodergren E."/>
            <person name="Svatek A.F."/>
            <person name="Utterback T.R."/>
            <person name="Vattathil S."/>
            <person name="Warren W."/>
            <person name="White C.S."/>
            <person name="Chinwalla A.T."/>
            <person name="Feng Y."/>
            <person name="Halpern A.L."/>
            <person name="Hillier L.W."/>
            <person name="Huang X."/>
            <person name="Minx P."/>
            <person name="Nelson J.O."/>
            <person name="Pepin K.H."/>
            <person name="Qin X."/>
            <person name="Sutton G.G."/>
            <person name="Venter E."/>
            <person name="Walenz B.P."/>
            <person name="Wallis J.W."/>
            <person name="Worley K.C."/>
            <person name="Yang S.-P."/>
            <person name="Jones S.M."/>
            <person name="Marra M.A."/>
            <person name="Rocchi M."/>
            <person name="Schein J.E."/>
            <person name="Baertsch R."/>
            <person name="Clarke L."/>
            <person name="Csuros M."/>
            <person name="Glasscock J."/>
            <person name="Harris R.A."/>
            <person name="Havlak P."/>
            <person name="Jackson A.R."/>
            <person name="Jiang H."/>
            <person name="Liu Y."/>
            <person name="Messina D.N."/>
            <person name="Shen Y."/>
            <person name="Song H.X.-Z."/>
            <person name="Wylie T."/>
            <person name="Zhang L."/>
            <person name="Birney E."/>
            <person name="Han K."/>
            <person name="Konkel M.K."/>
            <person name="Lee J."/>
            <person name="Smit A.F.A."/>
            <person name="Ullmer B."/>
            <person name="Wang H."/>
            <person name="Xing J."/>
            <person name="Burhans R."/>
            <person name="Cheng Z."/>
            <person name="Karro J.E."/>
            <person name="Ma J."/>
            <person name="Raney B."/>
            <person name="She X."/>
            <person name="Cox M.J."/>
            <person name="Demuth J.P."/>
            <person name="Dumas L.J."/>
            <person name="Han S.-G."/>
            <person name="Hopkins J."/>
            <person name="Karimpour-Fard A."/>
            <person name="Kim Y.H."/>
            <person name="Pollack J.R."/>
            <person name="Vinar T."/>
            <person name="Addo-Quaye C."/>
            <person name="Degenhardt J."/>
            <person name="Denby A."/>
            <person name="Hubisz M.J."/>
            <person name="Indap A."/>
            <person name="Kosiol C."/>
            <person name="Lahn B.T."/>
            <person name="Lawson H.A."/>
            <person name="Marklein A."/>
            <person name="Nielsen R."/>
            <person name="Vallender E.J."/>
            <person name="Clark A.G."/>
            <person name="Ferguson B."/>
            <person name="Hernandez R.D."/>
            <person name="Hirani K."/>
            <person name="Kehrer-Sawatzki H."/>
            <person name="Kolb J."/>
            <person name="Patil S."/>
            <person name="Pu L.-L."/>
            <person name="Ren Y."/>
            <person name="Smith D.G."/>
            <person name="Wheeler D.A."/>
            <person name="Schenck I."/>
            <person name="Ball E.V."/>
            <person name="Chen R."/>
            <person name="Cooper D.N."/>
            <person name="Giardine B."/>
            <person name="Hsu F."/>
            <person name="Kent W.J."/>
            <person name="Lesk A."/>
            <person name="Nelson D.L."/>
            <person name="O'brien W.E."/>
            <person name="Pruefer K."/>
            <person name="Stenson P.D."/>
            <person name="Wallace J.C."/>
            <person name="Ke H."/>
            <person name="Liu X.-M."/>
            <person name="Wang P."/>
            <person name="Xiang A.P."/>
            <person name="Yang F."/>
            <person name="Barber G.P."/>
            <person name="Haussler D."/>
            <person name="Karolchik D."/>
            <person name="Kern A.D."/>
            <person name="Kuhn R.M."/>
            <person name="Smith K.E."/>
            <person name="Zwieg A.S."/>
        </authorList>
    </citation>
    <scope>NUCLEOTIDE SEQUENCE [LARGE SCALE GENOMIC DNA]</scope>
    <source>
        <strain evidence="3">17573</strain>
    </source>
</reference>
<reference evidence="2" key="4">
    <citation type="submission" date="2025-09" db="UniProtKB">
        <authorList>
            <consortium name="Ensembl"/>
        </authorList>
    </citation>
    <scope>IDENTIFICATION</scope>
    <source>
        <strain evidence="2">17573</strain>
    </source>
</reference>
<dbReference type="GeneTree" id="ENSGT01040000240559"/>
<proteinExistence type="predicted"/>
<sequence>MYRNAWMLRQKFAAGMGTSWRTSARAVWKGNVGSEPPHRVPTGALPSGAVRRGPPSSRPQNGRSTDSLHLELGKAADTQLQLLKASGKEAVSCKATGEKLPKTMGTHLLHQCDLDVRSGVKGDHFGALKFDCPTGFQTCMVPATPLFWPVSPIWSSCICPIPVIPLYLESH</sequence>
<dbReference type="Bgee" id="ENSMMUG00000053883">
    <property type="expression patterns" value="Expressed in fibroblast"/>
</dbReference>
<accession>A0A5F7ZGB6</accession>
<name>A0A5F7ZGB6_MACMU</name>
<dbReference type="Ensembl" id="ENSMMUT00000083104.1">
    <property type="protein sequence ID" value="ENSMMUP00000064668.1"/>
    <property type="gene ID" value="ENSMMUG00000053883.1"/>
</dbReference>
<dbReference type="VEuPathDB" id="HostDB:ENSMMUG00000053883"/>
<dbReference type="AlphaFoldDB" id="A0A5F7ZGB6"/>
<protein>
    <submittedName>
        <fullName evidence="2">Uncharacterized protein</fullName>
    </submittedName>
</protein>
<keyword evidence="3" id="KW-1185">Reference proteome</keyword>
<organism evidence="2 3">
    <name type="scientific">Macaca mulatta</name>
    <name type="common">Rhesus macaque</name>
    <dbReference type="NCBI Taxonomy" id="9544"/>
    <lineage>
        <taxon>Eukaryota</taxon>
        <taxon>Metazoa</taxon>
        <taxon>Chordata</taxon>
        <taxon>Craniata</taxon>
        <taxon>Vertebrata</taxon>
        <taxon>Euteleostomi</taxon>
        <taxon>Mammalia</taxon>
        <taxon>Eutheria</taxon>
        <taxon>Euarchontoglires</taxon>
        <taxon>Primates</taxon>
        <taxon>Haplorrhini</taxon>
        <taxon>Catarrhini</taxon>
        <taxon>Cercopithecidae</taxon>
        <taxon>Cercopithecinae</taxon>
        <taxon>Macaca</taxon>
    </lineage>
</organism>
<feature type="region of interest" description="Disordered" evidence="1">
    <location>
        <begin position="30"/>
        <end position="66"/>
    </location>
</feature>
<evidence type="ECO:0000313" key="2">
    <source>
        <dbReference type="Ensembl" id="ENSMMUP00000064668.1"/>
    </source>
</evidence>
<reference evidence="2" key="3">
    <citation type="submission" date="2025-08" db="UniProtKB">
        <authorList>
            <consortium name="Ensembl"/>
        </authorList>
    </citation>
    <scope>IDENTIFICATION</scope>
    <source>
        <strain evidence="2">17573</strain>
    </source>
</reference>